<feature type="chain" id="PRO_5004721243" description="Prolamin-like domain-containing protein" evidence="2">
    <location>
        <begin position="29"/>
        <end position="121"/>
    </location>
</feature>
<gene>
    <name evidence="4" type="ORF">EUTSA_v10006438mg</name>
</gene>
<dbReference type="KEGG" id="eus:EUTSA_v10006438mg"/>
<name>V4LWZ2_EUTSA</name>
<accession>V4LWZ2</accession>
<feature type="signal peptide" evidence="2">
    <location>
        <begin position="1"/>
        <end position="28"/>
    </location>
</feature>
<protein>
    <recommendedName>
        <fullName evidence="3">Prolamin-like domain-containing protein</fullName>
    </recommendedName>
</protein>
<keyword evidence="5" id="KW-1185">Reference proteome</keyword>
<sequence>MAFKPSMVTKSMAAALFTIIAMAALASAATGLAQSPEPDRIVNQCMARISSKCAVYATAEMYRHGQLKENGCCLEIYHMGQSCLNIVTKHLIETLVPKLQGVEKQDFIEKSTQVWYLCVPV</sequence>
<proteinExistence type="predicted"/>
<dbReference type="Gramene" id="ESQ44423">
    <property type="protein sequence ID" value="ESQ44423"/>
    <property type="gene ID" value="EUTSA_v10006438mg"/>
</dbReference>
<dbReference type="OMA" id="RCAMYVT"/>
<evidence type="ECO:0000313" key="4">
    <source>
        <dbReference type="EMBL" id="ESQ44423.1"/>
    </source>
</evidence>
<dbReference type="PANTHER" id="PTHR31951">
    <property type="entry name" value="BIFUNCTIONAL INHIBITOR/LIPID-TRANSFER PROTEIN/SEED STORAGE 2S ALBUMIN SUPERFAMILY PROTEIN-RELATED"/>
    <property type="match status" value="1"/>
</dbReference>
<keyword evidence="1 2" id="KW-0732">Signal</keyword>
<dbReference type="EMBL" id="KI517455">
    <property type="protein sequence ID" value="ESQ44423.1"/>
    <property type="molecule type" value="Genomic_DNA"/>
</dbReference>
<feature type="domain" description="Prolamin-like" evidence="3">
    <location>
        <begin position="44"/>
        <end position="119"/>
    </location>
</feature>
<evidence type="ECO:0000256" key="2">
    <source>
        <dbReference type="SAM" id="SignalP"/>
    </source>
</evidence>
<dbReference type="InterPro" id="IPR008502">
    <property type="entry name" value="Prolamin-like"/>
</dbReference>
<organism evidence="4 5">
    <name type="scientific">Eutrema salsugineum</name>
    <name type="common">Saltwater cress</name>
    <name type="synonym">Sisymbrium salsugineum</name>
    <dbReference type="NCBI Taxonomy" id="72664"/>
    <lineage>
        <taxon>Eukaryota</taxon>
        <taxon>Viridiplantae</taxon>
        <taxon>Streptophyta</taxon>
        <taxon>Embryophyta</taxon>
        <taxon>Tracheophyta</taxon>
        <taxon>Spermatophyta</taxon>
        <taxon>Magnoliopsida</taxon>
        <taxon>eudicotyledons</taxon>
        <taxon>Gunneridae</taxon>
        <taxon>Pentapetalae</taxon>
        <taxon>rosids</taxon>
        <taxon>malvids</taxon>
        <taxon>Brassicales</taxon>
        <taxon>Brassicaceae</taxon>
        <taxon>Eutremeae</taxon>
        <taxon>Eutrema</taxon>
    </lineage>
</organism>
<dbReference type="Proteomes" id="UP000030689">
    <property type="component" value="Unassembled WGS sequence"/>
</dbReference>
<evidence type="ECO:0000313" key="5">
    <source>
        <dbReference type="Proteomes" id="UP000030689"/>
    </source>
</evidence>
<dbReference type="OrthoDB" id="1100278at2759"/>
<evidence type="ECO:0000256" key="1">
    <source>
        <dbReference type="ARBA" id="ARBA00022729"/>
    </source>
</evidence>
<evidence type="ECO:0000259" key="3">
    <source>
        <dbReference type="Pfam" id="PF05617"/>
    </source>
</evidence>
<dbReference type="AlphaFoldDB" id="V4LWZ2"/>
<dbReference type="PANTHER" id="PTHR31951:SF22">
    <property type="entry name" value="ECA1 GAMETOGENESIS RELATED FAMILY"/>
    <property type="match status" value="1"/>
</dbReference>
<reference evidence="4 5" key="1">
    <citation type="journal article" date="2013" name="Front. Plant Sci.">
        <title>The Reference Genome of the Halophytic Plant Eutrema salsugineum.</title>
        <authorList>
            <person name="Yang R."/>
            <person name="Jarvis D.E."/>
            <person name="Chen H."/>
            <person name="Beilstein M.A."/>
            <person name="Grimwood J."/>
            <person name="Jenkins J."/>
            <person name="Shu S."/>
            <person name="Prochnik S."/>
            <person name="Xin M."/>
            <person name="Ma C."/>
            <person name="Schmutz J."/>
            <person name="Wing R.A."/>
            <person name="Mitchell-Olds T."/>
            <person name="Schumaker K.S."/>
            <person name="Wang X."/>
        </authorList>
    </citation>
    <scope>NUCLEOTIDE SEQUENCE [LARGE SCALE GENOMIC DNA]</scope>
</reference>
<dbReference type="Pfam" id="PF05617">
    <property type="entry name" value="Prolamin_like"/>
    <property type="match status" value="1"/>
</dbReference>